<dbReference type="SUPFAM" id="SSF47413">
    <property type="entry name" value="lambda repressor-like DNA-binding domains"/>
    <property type="match status" value="1"/>
</dbReference>
<dbReference type="AlphaFoldDB" id="A0A7W9GX51"/>
<comment type="caution">
    <text evidence="1">The sequence shown here is derived from an EMBL/GenBank/DDBJ whole genome shotgun (WGS) entry which is preliminary data.</text>
</comment>
<protein>
    <submittedName>
        <fullName evidence="1">Transcriptional regulator with XRE-family HTH domain</fullName>
    </submittedName>
</protein>
<dbReference type="CDD" id="cd00093">
    <property type="entry name" value="HTH_XRE"/>
    <property type="match status" value="1"/>
</dbReference>
<dbReference type="InterPro" id="IPR001387">
    <property type="entry name" value="Cro/C1-type_HTH"/>
</dbReference>
<dbReference type="Proteomes" id="UP000542813">
    <property type="component" value="Unassembled WGS sequence"/>
</dbReference>
<reference evidence="1 2" key="1">
    <citation type="submission" date="2020-08" db="EMBL/GenBank/DDBJ databases">
        <title>Sequencing the genomes of 1000 actinobacteria strains.</title>
        <authorList>
            <person name="Klenk H.-P."/>
        </authorList>
    </citation>
    <scope>NUCLEOTIDE SEQUENCE [LARGE SCALE GENOMIC DNA]</scope>
    <source>
        <strain evidence="1 2">DSM 102122</strain>
    </source>
</reference>
<name>A0A7W9GX51_9ACTN</name>
<organism evidence="1 2">
    <name type="scientific">Jiangella mangrovi</name>
    <dbReference type="NCBI Taxonomy" id="1524084"/>
    <lineage>
        <taxon>Bacteria</taxon>
        <taxon>Bacillati</taxon>
        <taxon>Actinomycetota</taxon>
        <taxon>Actinomycetes</taxon>
        <taxon>Jiangellales</taxon>
        <taxon>Jiangellaceae</taxon>
        <taxon>Jiangella</taxon>
    </lineage>
</organism>
<dbReference type="EMBL" id="JACHMM010000001">
    <property type="protein sequence ID" value="MBB5791687.1"/>
    <property type="molecule type" value="Genomic_DNA"/>
</dbReference>
<evidence type="ECO:0000313" key="2">
    <source>
        <dbReference type="Proteomes" id="UP000542813"/>
    </source>
</evidence>
<evidence type="ECO:0000313" key="1">
    <source>
        <dbReference type="EMBL" id="MBB5791687.1"/>
    </source>
</evidence>
<dbReference type="InterPro" id="IPR010982">
    <property type="entry name" value="Lambda_DNA-bd_dom_sf"/>
</dbReference>
<dbReference type="GO" id="GO:0003677">
    <property type="term" value="F:DNA binding"/>
    <property type="evidence" value="ECO:0007669"/>
    <property type="project" value="InterPro"/>
</dbReference>
<sequence length="102" mass="11372">MKTIVHRNGSAASEAPIGTVIRRARSRLGYSQYGIADELARVSGNGSLTRDEVARWERGKRIPGPYWRQWISAVLEVRSSELEAAARQARRARAARSARARP</sequence>
<dbReference type="RefSeq" id="WP_221441466.1">
    <property type="nucleotide sequence ID" value="NZ_JACHMM010000001.1"/>
</dbReference>
<dbReference type="Gene3D" id="1.10.260.40">
    <property type="entry name" value="lambda repressor-like DNA-binding domains"/>
    <property type="match status" value="1"/>
</dbReference>
<proteinExistence type="predicted"/>
<keyword evidence="2" id="KW-1185">Reference proteome</keyword>
<accession>A0A7W9GX51</accession>
<gene>
    <name evidence="1" type="ORF">HD601_006262</name>
</gene>